<dbReference type="Gene3D" id="1.25.40.20">
    <property type="entry name" value="Ankyrin repeat-containing domain"/>
    <property type="match status" value="2"/>
</dbReference>
<protein>
    <recommendedName>
        <fullName evidence="7">Ankyrin repeat protein</fullName>
    </recommendedName>
</protein>
<dbReference type="InterPro" id="IPR002110">
    <property type="entry name" value="Ankyrin_rpt"/>
</dbReference>
<evidence type="ECO:0008006" key="7">
    <source>
        <dbReference type="Google" id="ProtNLM"/>
    </source>
</evidence>
<dbReference type="SMART" id="SM00248">
    <property type="entry name" value="ANK"/>
    <property type="match status" value="10"/>
</dbReference>
<sequence length="589" mass="63661">MFDLAQQRQTITHRLHGFTQCTMDQLIGLARGSRIDFVEVHDLFNLVDVHSLLYNGLPRSMDEGDKQNSSFQDDVSLKSSQKSETQQKVQQTTTDLNTTASVTLLSDSRPENMFALMPGNMPAITPLRASAERQLQHNAQAQLPSQVERPALGDFQSEVDSSQDDGYSCLMIAAKTGRLDVVRTCLKLALTGQMEHHPNHRGFDGNNALMLAVENGHTEVACALVDAGTDVSLVNGKLETALLIACKRGDHRVAELILTSGGSASCGLPDKWGYTPLIHASRLGDAQLVKALLASGAANPEAEDDDGHTALTSACQHGHFATVGELLAGGANANQRTSDLSTALIYGSQHGSPEITRLLLGAGADVNATNRRGVNSVIQACRHGQAETLKLLIEAGADLNQSQQQGQTALKYAMVRSVVSLSPCLSLLLDAGVHIGCELHYAVSLGFTHVVEQFLKHGAEPMEVPTQPLFQAAGTRGILKVSPLAVALIFQNLKLAHLFIDSGFLTDSDVKTLPNDAIFRAYLVERCKRTALALLQEKMRPLSLQMLCVHAASKLVGFESKSRKDRVEVSGLPPTFQRRLSYECAHRDV</sequence>
<gene>
    <name evidence="5" type="ORF">RRG08_021486</name>
</gene>
<dbReference type="PROSITE" id="PS50297">
    <property type="entry name" value="ANK_REP_REGION"/>
    <property type="match status" value="5"/>
</dbReference>
<dbReference type="PANTHER" id="PTHR24126">
    <property type="entry name" value="ANKYRIN REPEAT, PH AND SEC7 DOMAIN CONTAINING PROTEIN SECG-RELATED"/>
    <property type="match status" value="1"/>
</dbReference>
<organism evidence="5 6">
    <name type="scientific">Elysia crispata</name>
    <name type="common">lettuce slug</name>
    <dbReference type="NCBI Taxonomy" id="231223"/>
    <lineage>
        <taxon>Eukaryota</taxon>
        <taxon>Metazoa</taxon>
        <taxon>Spiralia</taxon>
        <taxon>Lophotrochozoa</taxon>
        <taxon>Mollusca</taxon>
        <taxon>Gastropoda</taxon>
        <taxon>Heterobranchia</taxon>
        <taxon>Euthyneura</taxon>
        <taxon>Panpulmonata</taxon>
        <taxon>Sacoglossa</taxon>
        <taxon>Placobranchoidea</taxon>
        <taxon>Plakobranchidae</taxon>
        <taxon>Elysia</taxon>
    </lineage>
</organism>
<keyword evidence="6" id="KW-1185">Reference proteome</keyword>
<keyword evidence="2 3" id="KW-0040">ANK repeat</keyword>
<evidence type="ECO:0000313" key="5">
    <source>
        <dbReference type="EMBL" id="KAK3803288.1"/>
    </source>
</evidence>
<dbReference type="PRINTS" id="PR01415">
    <property type="entry name" value="ANKYRIN"/>
</dbReference>
<feature type="repeat" description="ANK" evidence="3">
    <location>
        <begin position="204"/>
        <end position="236"/>
    </location>
</feature>
<feature type="repeat" description="ANK" evidence="3">
    <location>
        <begin position="339"/>
        <end position="371"/>
    </location>
</feature>
<evidence type="ECO:0000313" key="6">
    <source>
        <dbReference type="Proteomes" id="UP001283361"/>
    </source>
</evidence>
<feature type="compositionally biased region" description="Polar residues" evidence="4">
    <location>
        <begin position="67"/>
        <end position="94"/>
    </location>
</feature>
<evidence type="ECO:0000256" key="1">
    <source>
        <dbReference type="ARBA" id="ARBA00022737"/>
    </source>
</evidence>
<feature type="repeat" description="ANK" evidence="3">
    <location>
        <begin position="272"/>
        <end position="297"/>
    </location>
</feature>
<reference evidence="5" key="1">
    <citation type="journal article" date="2023" name="G3 (Bethesda)">
        <title>A reference genome for the long-term kleptoplast-retaining sea slug Elysia crispata morphotype clarki.</title>
        <authorList>
            <person name="Eastman K.E."/>
            <person name="Pendleton A.L."/>
            <person name="Shaikh M.A."/>
            <person name="Suttiyut T."/>
            <person name="Ogas R."/>
            <person name="Tomko P."/>
            <person name="Gavelis G."/>
            <person name="Widhalm J.R."/>
            <person name="Wisecaver J.H."/>
        </authorList>
    </citation>
    <scope>NUCLEOTIDE SEQUENCE</scope>
    <source>
        <strain evidence="5">ECLA1</strain>
    </source>
</reference>
<dbReference type="PROSITE" id="PS50088">
    <property type="entry name" value="ANK_REPEAT"/>
    <property type="match status" value="5"/>
</dbReference>
<accession>A0AAE1BBJ4</accession>
<evidence type="ECO:0000256" key="3">
    <source>
        <dbReference type="PROSITE-ProRule" id="PRU00023"/>
    </source>
</evidence>
<proteinExistence type="predicted"/>
<dbReference type="Pfam" id="PF12796">
    <property type="entry name" value="Ank_2"/>
    <property type="match status" value="3"/>
</dbReference>
<dbReference type="Proteomes" id="UP001283361">
    <property type="component" value="Unassembled WGS sequence"/>
</dbReference>
<evidence type="ECO:0000256" key="4">
    <source>
        <dbReference type="SAM" id="MobiDB-lite"/>
    </source>
</evidence>
<comment type="caution">
    <text evidence="5">The sequence shown here is derived from an EMBL/GenBank/DDBJ whole genome shotgun (WGS) entry which is preliminary data.</text>
</comment>
<feature type="repeat" description="ANK" evidence="3">
    <location>
        <begin position="372"/>
        <end position="404"/>
    </location>
</feature>
<keyword evidence="1" id="KW-0677">Repeat</keyword>
<feature type="region of interest" description="Disordered" evidence="4">
    <location>
        <begin position="63"/>
        <end position="94"/>
    </location>
</feature>
<evidence type="ECO:0000256" key="2">
    <source>
        <dbReference type="ARBA" id="ARBA00023043"/>
    </source>
</evidence>
<dbReference type="PANTHER" id="PTHR24126:SF14">
    <property type="entry name" value="ANK_REP_REGION DOMAIN-CONTAINING PROTEIN"/>
    <property type="match status" value="1"/>
</dbReference>
<dbReference type="SUPFAM" id="SSF48403">
    <property type="entry name" value="Ankyrin repeat"/>
    <property type="match status" value="1"/>
</dbReference>
<dbReference type="InterPro" id="IPR036770">
    <property type="entry name" value="Ankyrin_rpt-contain_sf"/>
</dbReference>
<feature type="repeat" description="ANK" evidence="3">
    <location>
        <begin position="306"/>
        <end position="338"/>
    </location>
</feature>
<dbReference type="EMBL" id="JAWDGP010000167">
    <property type="protein sequence ID" value="KAK3803288.1"/>
    <property type="molecule type" value="Genomic_DNA"/>
</dbReference>
<name>A0AAE1BBJ4_9GAST</name>
<dbReference type="AlphaFoldDB" id="A0AAE1BBJ4"/>